<dbReference type="EMBL" id="GGEC01004028">
    <property type="protein sequence ID" value="MBW84511.1"/>
    <property type="molecule type" value="Transcribed_RNA"/>
</dbReference>
<reference evidence="1" key="1">
    <citation type="submission" date="2018-02" db="EMBL/GenBank/DDBJ databases">
        <title>Rhizophora mucronata_Transcriptome.</title>
        <authorList>
            <person name="Meera S.P."/>
            <person name="Sreeshan A."/>
            <person name="Augustine A."/>
        </authorList>
    </citation>
    <scope>NUCLEOTIDE SEQUENCE</scope>
    <source>
        <tissue evidence="1">Leaf</tissue>
    </source>
</reference>
<dbReference type="AlphaFoldDB" id="A0A2P2ITG0"/>
<sequence length="52" mass="5993">MNIRFNMKHSHAIGNSTSIVENKFTMLRKRGFLYICPHALTSHTVIFPIDCT</sequence>
<protein>
    <submittedName>
        <fullName evidence="1">Uncharacterized protein</fullName>
    </submittedName>
</protein>
<proteinExistence type="predicted"/>
<name>A0A2P2ITG0_RHIMU</name>
<organism evidence="1">
    <name type="scientific">Rhizophora mucronata</name>
    <name type="common">Asiatic mangrove</name>
    <dbReference type="NCBI Taxonomy" id="61149"/>
    <lineage>
        <taxon>Eukaryota</taxon>
        <taxon>Viridiplantae</taxon>
        <taxon>Streptophyta</taxon>
        <taxon>Embryophyta</taxon>
        <taxon>Tracheophyta</taxon>
        <taxon>Spermatophyta</taxon>
        <taxon>Magnoliopsida</taxon>
        <taxon>eudicotyledons</taxon>
        <taxon>Gunneridae</taxon>
        <taxon>Pentapetalae</taxon>
        <taxon>rosids</taxon>
        <taxon>fabids</taxon>
        <taxon>Malpighiales</taxon>
        <taxon>Rhizophoraceae</taxon>
        <taxon>Rhizophora</taxon>
    </lineage>
</organism>
<accession>A0A2P2ITG0</accession>
<evidence type="ECO:0000313" key="1">
    <source>
        <dbReference type="EMBL" id="MBW84511.1"/>
    </source>
</evidence>